<dbReference type="EMBL" id="JBJQND010000013">
    <property type="protein sequence ID" value="KAL3857597.1"/>
    <property type="molecule type" value="Genomic_DNA"/>
</dbReference>
<feature type="non-terminal residue" evidence="1">
    <location>
        <position position="184"/>
    </location>
</feature>
<evidence type="ECO:0000313" key="1">
    <source>
        <dbReference type="EMBL" id="KAL3857597.1"/>
    </source>
</evidence>
<organism evidence="1 2">
    <name type="scientific">Sinanodonta woodiana</name>
    <name type="common">Chinese pond mussel</name>
    <name type="synonym">Anodonta woodiana</name>
    <dbReference type="NCBI Taxonomy" id="1069815"/>
    <lineage>
        <taxon>Eukaryota</taxon>
        <taxon>Metazoa</taxon>
        <taxon>Spiralia</taxon>
        <taxon>Lophotrochozoa</taxon>
        <taxon>Mollusca</taxon>
        <taxon>Bivalvia</taxon>
        <taxon>Autobranchia</taxon>
        <taxon>Heteroconchia</taxon>
        <taxon>Palaeoheterodonta</taxon>
        <taxon>Unionida</taxon>
        <taxon>Unionoidea</taxon>
        <taxon>Unionidae</taxon>
        <taxon>Unioninae</taxon>
        <taxon>Sinanodonta</taxon>
    </lineage>
</organism>
<evidence type="ECO:0000313" key="2">
    <source>
        <dbReference type="Proteomes" id="UP001634394"/>
    </source>
</evidence>
<keyword evidence="2" id="KW-1185">Reference proteome</keyword>
<sequence>TYTTGEAKPPWVTLLGCFNDAAGIDIRTLSTNSATNCFKECTTSIFVGIQKNKCICRMTFTSITDVQNANLQTYSKCNRGENGFMSVYAKVSPLPNTISQDADYGYVYVNISSSFSYEFHATADSMESHNFICYDIFKQCFFRSGNFDRWESKLAWSECNLVSFFDLASCLKQSSFETGVFWIG</sequence>
<dbReference type="AlphaFoldDB" id="A0ABD3V7M1"/>
<dbReference type="Proteomes" id="UP001634394">
    <property type="component" value="Unassembled WGS sequence"/>
</dbReference>
<feature type="non-terminal residue" evidence="1">
    <location>
        <position position="1"/>
    </location>
</feature>
<accession>A0ABD3V7M1</accession>
<proteinExistence type="predicted"/>
<gene>
    <name evidence="1" type="ORF">ACJMK2_012246</name>
</gene>
<reference evidence="1 2" key="1">
    <citation type="submission" date="2024-11" db="EMBL/GenBank/DDBJ databases">
        <title>Chromosome-level genome assembly of the freshwater bivalve Anodonta woodiana.</title>
        <authorList>
            <person name="Chen X."/>
        </authorList>
    </citation>
    <scope>NUCLEOTIDE SEQUENCE [LARGE SCALE GENOMIC DNA]</scope>
    <source>
        <strain evidence="1">MN2024</strain>
        <tissue evidence="1">Gills</tissue>
    </source>
</reference>
<name>A0ABD3V7M1_SINWO</name>
<protein>
    <submittedName>
        <fullName evidence="1">Uncharacterized protein</fullName>
    </submittedName>
</protein>
<comment type="caution">
    <text evidence="1">The sequence shown here is derived from an EMBL/GenBank/DDBJ whole genome shotgun (WGS) entry which is preliminary data.</text>
</comment>